<dbReference type="PANTHER" id="PTHR43022">
    <property type="entry name" value="PROTEIN SMF"/>
    <property type="match status" value="1"/>
</dbReference>
<dbReference type="GO" id="GO:0009294">
    <property type="term" value="P:DNA-mediated transformation"/>
    <property type="evidence" value="ECO:0007669"/>
    <property type="project" value="InterPro"/>
</dbReference>
<feature type="domain" description="Smf/DprA SLOG" evidence="2">
    <location>
        <begin position="11"/>
        <end position="210"/>
    </location>
</feature>
<dbReference type="STRING" id="1357400.HMPREF2086_01959"/>
<proteinExistence type="inferred from homology"/>
<dbReference type="eggNOG" id="COG0758">
    <property type="taxonomic scope" value="Bacteria"/>
</dbReference>
<evidence type="ECO:0000259" key="2">
    <source>
        <dbReference type="Pfam" id="PF02481"/>
    </source>
</evidence>
<dbReference type="InterPro" id="IPR003488">
    <property type="entry name" value="DprA"/>
</dbReference>
<evidence type="ECO:0000313" key="3">
    <source>
        <dbReference type="EMBL" id="ETD22228.1"/>
    </source>
</evidence>
<name>V8C4B0_9HELI</name>
<evidence type="ECO:0000256" key="1">
    <source>
        <dbReference type="ARBA" id="ARBA00006525"/>
    </source>
</evidence>
<protein>
    <submittedName>
        <fullName evidence="3">DNA protecting protein DprA</fullName>
    </submittedName>
</protein>
<dbReference type="Gene3D" id="3.40.50.450">
    <property type="match status" value="1"/>
</dbReference>
<dbReference type="RefSeq" id="WP_023928797.1">
    <property type="nucleotide sequence ID" value="NZ_KI669456.1"/>
</dbReference>
<comment type="caution">
    <text evidence="3">The sequence shown here is derived from an EMBL/GenBank/DDBJ whole genome shotgun (WGS) entry which is preliminary data.</text>
</comment>
<dbReference type="Pfam" id="PF02481">
    <property type="entry name" value="DNA_processg_A"/>
    <property type="match status" value="1"/>
</dbReference>
<dbReference type="PANTHER" id="PTHR43022:SF1">
    <property type="entry name" value="PROTEIN SMF"/>
    <property type="match status" value="1"/>
</dbReference>
<gene>
    <name evidence="3" type="ORF">HMPREF2086_01959</name>
</gene>
<accession>V8C4B0</accession>
<dbReference type="PATRIC" id="fig|1357400.3.peg.2651"/>
<organism evidence="3 4">
    <name type="scientific">Helicobacter macacae MIT 99-5501</name>
    <dbReference type="NCBI Taxonomy" id="1357400"/>
    <lineage>
        <taxon>Bacteria</taxon>
        <taxon>Pseudomonadati</taxon>
        <taxon>Campylobacterota</taxon>
        <taxon>Epsilonproteobacteria</taxon>
        <taxon>Campylobacterales</taxon>
        <taxon>Helicobacteraceae</taxon>
        <taxon>Helicobacter</taxon>
    </lineage>
</organism>
<dbReference type="OrthoDB" id="9785707at2"/>
<comment type="similarity">
    <text evidence="1">Belongs to the DprA/Smf family.</text>
</comment>
<dbReference type="HOGENOM" id="CLU_029601_0_4_7"/>
<dbReference type="AlphaFoldDB" id="V8C4B0"/>
<dbReference type="InterPro" id="IPR057666">
    <property type="entry name" value="DrpA_SLOG"/>
</dbReference>
<dbReference type="Proteomes" id="UP000018731">
    <property type="component" value="Unassembled WGS sequence"/>
</dbReference>
<evidence type="ECO:0000313" key="4">
    <source>
        <dbReference type="Proteomes" id="UP000018731"/>
    </source>
</evidence>
<keyword evidence="4" id="KW-1185">Reference proteome</keyword>
<dbReference type="EMBL" id="AZJI01000010">
    <property type="protein sequence ID" value="ETD22228.1"/>
    <property type="molecule type" value="Genomic_DNA"/>
</dbReference>
<reference evidence="3 4" key="1">
    <citation type="journal article" date="2014" name="Genome Announc.">
        <title>Draft genome sequences of six enterohepatic helicobacter species isolated from humans and one from rhesus macaques.</title>
        <authorList>
            <person name="Shen Z."/>
            <person name="Sheh A."/>
            <person name="Young S.K."/>
            <person name="Abouelliel A."/>
            <person name="Ward D.V."/>
            <person name="Earl A.M."/>
            <person name="Fox J.G."/>
        </authorList>
    </citation>
    <scope>NUCLEOTIDE SEQUENCE [LARGE SCALE GENOMIC DNA]</scope>
    <source>
        <strain evidence="3 4">MIT 99-5501</strain>
    </source>
</reference>
<dbReference type="SUPFAM" id="SSF102405">
    <property type="entry name" value="MCP/YpsA-like"/>
    <property type="match status" value="1"/>
</dbReference>
<sequence>MQSHFSSCELDRIPKELLGLKSPPKRLFFTGDTSLLDISPKIAIIGTRKPNQYTQIQTTNLAKSISQAGGVVVSGGALGVDIIAHSAALPRTIMISPSSLDTIYPASNSKTIFQIATNGLILSEYENNKTPQKYDFLHRNRLVIALSDIVIIPQADKASGSLYSASLALKSKKPLFVLSHRIGESLGTQDLLLEAKAEAIFSIEAFLQKIGLQEPILDSASGDYAEILDFCKGSPSFEEAYLRYGEEILALELEGKITRTNGRVVVQ</sequence>
<dbReference type="NCBIfam" id="TIGR00732">
    <property type="entry name" value="dprA"/>
    <property type="match status" value="1"/>
</dbReference>